<reference evidence="3" key="2">
    <citation type="submission" date="2020-01" db="EMBL/GenBank/DDBJ databases">
        <authorList>
            <person name="Korhonen P.K.K."/>
            <person name="Guangxu M.G."/>
            <person name="Wang T.W."/>
            <person name="Stroehlein A.J.S."/>
            <person name="Young N.D."/>
            <person name="Ang C.-S.A."/>
            <person name="Fernando D.W.F."/>
            <person name="Lu H.L."/>
            <person name="Taylor S.T."/>
            <person name="Ehtesham M.E.M."/>
            <person name="Najaraj S.H.N."/>
            <person name="Harsha G.H.G."/>
            <person name="Madugundu A.M."/>
            <person name="Renuse S.R."/>
            <person name="Holt D.H."/>
            <person name="Pandey A.P."/>
            <person name="Papenfuss A.P."/>
            <person name="Gasser R.B.G."/>
            <person name="Fischer K.F."/>
        </authorList>
    </citation>
    <scope>NUCLEOTIDE SEQUENCE</scope>
    <source>
        <strain evidence="3">SSS_KF_BRIS2020</strain>
    </source>
</reference>
<proteinExistence type="predicted"/>
<keyword evidence="5" id="KW-1185">Reference proteome</keyword>
<gene>
    <name evidence="3" type="ORF">SSS_7092</name>
</gene>
<dbReference type="Gene3D" id="3.80.10.10">
    <property type="entry name" value="Ribonuclease Inhibitor"/>
    <property type="match status" value="2"/>
</dbReference>
<dbReference type="Gene3D" id="1.20.1280.50">
    <property type="match status" value="1"/>
</dbReference>
<reference evidence="5" key="1">
    <citation type="journal article" date="2020" name="PLoS Negl. Trop. Dis.">
        <title>High-quality nuclear genome for Sarcoptes scabiei-A critical resource for a neglected parasite.</title>
        <authorList>
            <person name="Korhonen P.K."/>
            <person name="Gasser R.B."/>
            <person name="Ma G."/>
            <person name="Wang T."/>
            <person name="Stroehlein A.J."/>
            <person name="Young N.D."/>
            <person name="Ang C.S."/>
            <person name="Fernando D.D."/>
            <person name="Lu H.C."/>
            <person name="Taylor S."/>
            <person name="Reynolds S.L."/>
            <person name="Mofiz E."/>
            <person name="Najaraj S.H."/>
            <person name="Gowda H."/>
            <person name="Madugundu A."/>
            <person name="Renuse S."/>
            <person name="Holt D."/>
            <person name="Pandey A."/>
            <person name="Papenfuss A.T."/>
            <person name="Fischer K."/>
        </authorList>
    </citation>
    <scope>NUCLEOTIDE SEQUENCE [LARGE SCALE GENOMIC DNA]</scope>
</reference>
<dbReference type="EnsemblMetazoa" id="SSS_7092s_mrna">
    <property type="protein sequence ID" value="KAF7494004.1"/>
    <property type="gene ID" value="SSS_7092"/>
</dbReference>
<feature type="compositionally biased region" description="Basic residues" evidence="1">
    <location>
        <begin position="65"/>
        <end position="76"/>
    </location>
</feature>
<dbReference type="InterPro" id="IPR032675">
    <property type="entry name" value="LRR_dom_sf"/>
</dbReference>
<protein>
    <submittedName>
        <fullName evidence="3">F-box/LRR-repeat protein 6</fullName>
    </submittedName>
</protein>
<dbReference type="OrthoDB" id="3134645at2759"/>
<evidence type="ECO:0000256" key="1">
    <source>
        <dbReference type="SAM" id="MobiDB-lite"/>
    </source>
</evidence>
<sequence length="556" mass="63612">MEGKKKINKYNENANDDLQFDLSSFENQIASEEKSANIHQSSNLPMIEKKSDLMDYLASNDYGKKRARKSKKRPRLKTTDSSDKIKMKKTMKIAHEKVNQTNRKKTKNQLNSSQNGFSNNLSFILKPSEIDFPQVLPTELLVRIFSFLIESSENSLEILIRLTRVCECWRKIILKTPKLWSQLNLSLMANSRYLMEQLKNLHSASKIFQFVNEINLTDWKGEMVLKFLHFFKECSENEIHSLNLKNVTNAPTDFFKSLVNSTGSLRYLNISGITKSHHNRQNIFSNTAFKSLMERNGSTLHSLNMAENITNSFGICFASVMEYCPNLQVLDISNVTSLGTPCSSISIEKFQQSCPNIRILRAANVCFQTTCSSSAIGWTKLEELSIPFNVSFVMSAGHNDHIIERLTKSSENLTLLDIRGSANITPRGLVKIPAWSLKHLYISNCPKMQDDTLGMVFAKWKNSLVDIDLSWNKSESSIDECVQSFCDAPKHEINLKRIDFRGSAISLETLRRLIVHCGDRIVKIDLQSCRSLPRGMKRLFQGEDFLHLRQQFYDLT</sequence>
<evidence type="ECO:0000313" key="4">
    <source>
        <dbReference type="EnsemblMetazoa" id="KAF7494004.1"/>
    </source>
</evidence>
<dbReference type="InterPro" id="IPR036047">
    <property type="entry name" value="F-box-like_dom_sf"/>
</dbReference>
<dbReference type="AlphaFoldDB" id="A0A834RAR9"/>
<dbReference type="PANTHER" id="PTHR38926">
    <property type="entry name" value="F-BOX DOMAIN CONTAINING PROTEIN, EXPRESSED"/>
    <property type="match status" value="1"/>
</dbReference>
<dbReference type="PANTHER" id="PTHR38926:SF5">
    <property type="entry name" value="F-BOX AND LEUCINE-RICH REPEAT PROTEIN 6"/>
    <property type="match status" value="1"/>
</dbReference>
<accession>A0A834RAR9</accession>
<evidence type="ECO:0000259" key="2">
    <source>
        <dbReference type="Pfam" id="PF12937"/>
    </source>
</evidence>
<evidence type="ECO:0000313" key="3">
    <source>
        <dbReference type="EMBL" id="KAF7494004.1"/>
    </source>
</evidence>
<dbReference type="SUPFAM" id="SSF52047">
    <property type="entry name" value="RNI-like"/>
    <property type="match status" value="1"/>
</dbReference>
<dbReference type="Pfam" id="PF12937">
    <property type="entry name" value="F-box-like"/>
    <property type="match status" value="1"/>
</dbReference>
<feature type="region of interest" description="Disordered" evidence="1">
    <location>
        <begin position="63"/>
        <end position="82"/>
    </location>
</feature>
<dbReference type="Proteomes" id="UP000070412">
    <property type="component" value="Unassembled WGS sequence"/>
</dbReference>
<dbReference type="InterPro" id="IPR001810">
    <property type="entry name" value="F-box_dom"/>
</dbReference>
<dbReference type="SUPFAM" id="SSF81383">
    <property type="entry name" value="F-box domain"/>
    <property type="match status" value="1"/>
</dbReference>
<evidence type="ECO:0000313" key="5">
    <source>
        <dbReference type="Proteomes" id="UP000070412"/>
    </source>
</evidence>
<feature type="domain" description="F-box" evidence="2">
    <location>
        <begin position="135"/>
        <end position="185"/>
    </location>
</feature>
<reference evidence="4" key="3">
    <citation type="submission" date="2022-06" db="UniProtKB">
        <authorList>
            <consortium name="EnsemblMetazoa"/>
        </authorList>
    </citation>
    <scope>IDENTIFICATION</scope>
</reference>
<organism evidence="3">
    <name type="scientific">Sarcoptes scabiei</name>
    <name type="common">Itch mite</name>
    <name type="synonym">Acarus scabiei</name>
    <dbReference type="NCBI Taxonomy" id="52283"/>
    <lineage>
        <taxon>Eukaryota</taxon>
        <taxon>Metazoa</taxon>
        <taxon>Ecdysozoa</taxon>
        <taxon>Arthropoda</taxon>
        <taxon>Chelicerata</taxon>
        <taxon>Arachnida</taxon>
        <taxon>Acari</taxon>
        <taxon>Acariformes</taxon>
        <taxon>Sarcoptiformes</taxon>
        <taxon>Astigmata</taxon>
        <taxon>Psoroptidia</taxon>
        <taxon>Sarcoptoidea</taxon>
        <taxon>Sarcoptidae</taxon>
        <taxon>Sarcoptinae</taxon>
        <taxon>Sarcoptes</taxon>
    </lineage>
</organism>
<dbReference type="EMBL" id="WVUK01000054">
    <property type="protein sequence ID" value="KAF7494004.1"/>
    <property type="molecule type" value="Genomic_DNA"/>
</dbReference>
<name>A0A834RAR9_SARSC</name>